<dbReference type="Gene3D" id="1.10.840.10">
    <property type="entry name" value="Ras guanine-nucleotide exchange factors catalytic domain"/>
    <property type="match status" value="1"/>
</dbReference>
<dbReference type="Pfam" id="PF00618">
    <property type="entry name" value="RasGEF_N"/>
    <property type="match status" value="1"/>
</dbReference>
<dbReference type="PROSITE" id="PS50002">
    <property type="entry name" value="SH3"/>
    <property type="match status" value="1"/>
</dbReference>
<sequence length="1316" mass="150427">MDVPTLVEKEHRVSKVDFSYLVSQLSPSPGAWSPPRKSSQPDLEEFIDMDNESTHSEKFEYKGETVHGILEHARTRSADSKHSSISLNNSILSIKNESHNTSSSFLNSSVPTNDILNNSSFNEPFVEQNQVEDHTPIVHQEQHFDDSTPVPARRQTIDNDDLKLSSEVITNIFTEDSMTMLEPESKNQSRIQSTTSSIYSALPNRIQSTTSSMYSEIPGHKSVDITDGLKKFRISSMKPQLHKHTSQPLENLEEVNEEVEFQDNVTSKYDSLVDDQPLDFTSPTPSVGQPTFPPNTAPRVSVLDQSIYKNKGEPAQSKTLSSVQSQQNIEKMMDKTGSSKTESFDNYEMTEESRRDETEDEDEDTSALFVTAIYAFNADSLESENDSSICLSFDQDEIAFTYNLDDSGWGEVTLLSSLKRGWVPMNYFKSTVTSGIQDIELKSLSPRDLAETRAPLKLLLKHAGTFLLNPQSKPVYINGELRGYTFDVECFNGMTDGVRKLLIDTNCISRSNSVVQSKPVVRKMRKKLLRGWADLIGKGKDYMGTIASSKIEYLQLLTFHLLQKAITFLDIWRLEQERLDEETQQLPQRVDKNRTTLAWDSFESVNLNILYLEKPPILSYRINEIYNQLITYFCLIAGRIDLVEHNPKSFQVVATVTGHINLLINEYFFIIKLLKSTMNEQDSEKRLSMNLTKYGKLTSNMNLKTQMKKLDLQTEKLRQMVEELNTYIKILHDSAKKEMFNRGTNFNATEVNNNLYFYSREGGAVVVCACKMIELCSSIYYIMKNSISFDDSMLLPQSRRYPNYLKMSVTPEEFIKKCSSALANDSNIQKQVSKYKRESIALNSKPEKLRENVNRVSQQYSIFKMGNSTDVQLSSAGLDFLSHINSDEQSNFLADDLETDLQATELSDLEFNVESELIRSQTDGKIIGASFRALVYLLTDESNPPDYFFINAFFLTFRIFADSTQLLEALIRRFDVNDDYKNRLNDGTGKFTEIKVMNKRKLVAKSFRFWLESYWNSKNDYSLLAPLMNFFNEGMKNFLPIESYQLLVTASKLIGNPPIENNDDRLNFYNNFSNNEQLLPRKISSKLHQKTLKNMSLGANPNGLLTEIEAYNAFLDDVETYDLEKIDEAPIENNSRLSLSLNLNIELKNSGSNSVLLTPQQISMIRMIIMSYRLPYLSLFLQDLTFIVDGNPNYRTNSKSFLDEKLINIDKYLKITRIVSDIQALQISYKDVGELGQLYNDKNTDIIRSETIKNLKEQLGGTDNMISFADMFDIYGVPILQELILLEIWKVKQTNARDDDRSWKLSCAIQPRDLNG</sequence>
<proteinExistence type="predicted"/>
<dbReference type="InterPro" id="IPR036028">
    <property type="entry name" value="SH3-like_dom_sf"/>
</dbReference>
<name>A0A1V2LHW4_PICKU</name>
<dbReference type="InterPro" id="IPR001452">
    <property type="entry name" value="SH3_domain"/>
</dbReference>
<evidence type="ECO:0000256" key="4">
    <source>
        <dbReference type="SAM" id="MobiDB-lite"/>
    </source>
</evidence>
<evidence type="ECO:0000256" key="1">
    <source>
        <dbReference type="ARBA" id="ARBA00022443"/>
    </source>
</evidence>
<dbReference type="CDD" id="cd06224">
    <property type="entry name" value="REM"/>
    <property type="match status" value="1"/>
</dbReference>
<dbReference type="VEuPathDB" id="FungiDB:C5L36_0A01380"/>
<dbReference type="Pfam" id="PF00617">
    <property type="entry name" value="RasGEF"/>
    <property type="match status" value="1"/>
</dbReference>
<dbReference type="GO" id="GO:0007264">
    <property type="term" value="P:small GTPase-mediated signal transduction"/>
    <property type="evidence" value="ECO:0007669"/>
    <property type="project" value="InterPro"/>
</dbReference>
<dbReference type="PROSITE" id="PS50212">
    <property type="entry name" value="RASGEF_NTER"/>
    <property type="match status" value="1"/>
</dbReference>
<dbReference type="InterPro" id="IPR023578">
    <property type="entry name" value="Ras_GEF_dom_sf"/>
</dbReference>
<dbReference type="Proteomes" id="UP000189274">
    <property type="component" value="Unassembled WGS sequence"/>
</dbReference>
<gene>
    <name evidence="7" type="ORF">BOH78_4140</name>
</gene>
<dbReference type="SMART" id="SM00229">
    <property type="entry name" value="RasGEFN"/>
    <property type="match status" value="1"/>
</dbReference>
<dbReference type="Gene3D" id="2.30.30.40">
    <property type="entry name" value="SH3 Domains"/>
    <property type="match status" value="1"/>
</dbReference>
<keyword evidence="2" id="KW-0344">Guanine-nucleotide releasing factor</keyword>
<feature type="region of interest" description="Disordered" evidence="4">
    <location>
        <begin position="273"/>
        <end position="298"/>
    </location>
</feature>
<comment type="caution">
    <text evidence="7">The sequence shown here is derived from an EMBL/GenBank/DDBJ whole genome shotgun (WGS) entry which is preliminary data.</text>
</comment>
<evidence type="ECO:0000313" key="7">
    <source>
        <dbReference type="EMBL" id="ONH71935.1"/>
    </source>
</evidence>
<feature type="region of interest" description="Disordered" evidence="4">
    <location>
        <begin position="333"/>
        <end position="363"/>
    </location>
</feature>
<dbReference type="Gene3D" id="1.20.870.10">
    <property type="entry name" value="Son of sevenless (SoS) protein Chain: S domain 1"/>
    <property type="match status" value="1"/>
</dbReference>
<dbReference type="InterPro" id="IPR036964">
    <property type="entry name" value="RASGEF_cat_dom_sf"/>
</dbReference>
<feature type="compositionally biased region" description="Polar residues" evidence="4">
    <location>
        <begin position="279"/>
        <end position="289"/>
    </location>
</feature>
<feature type="domain" description="N-terminal Ras-GEF" evidence="6">
    <location>
        <begin position="922"/>
        <end position="1058"/>
    </location>
</feature>
<keyword evidence="1 3" id="KW-0728">SH3 domain</keyword>
<feature type="domain" description="SH3" evidence="5">
    <location>
        <begin position="365"/>
        <end position="433"/>
    </location>
</feature>
<evidence type="ECO:0000256" key="3">
    <source>
        <dbReference type="PROSITE-ProRule" id="PRU00192"/>
    </source>
</evidence>
<organism evidence="7 8">
    <name type="scientific">Pichia kudriavzevii</name>
    <name type="common">Yeast</name>
    <name type="synonym">Issatchenkia orientalis</name>
    <dbReference type="NCBI Taxonomy" id="4909"/>
    <lineage>
        <taxon>Eukaryota</taxon>
        <taxon>Fungi</taxon>
        <taxon>Dikarya</taxon>
        <taxon>Ascomycota</taxon>
        <taxon>Saccharomycotina</taxon>
        <taxon>Pichiomycetes</taxon>
        <taxon>Pichiales</taxon>
        <taxon>Pichiaceae</taxon>
        <taxon>Pichia</taxon>
    </lineage>
</organism>
<dbReference type="InterPro" id="IPR001895">
    <property type="entry name" value="RASGEF_cat_dom"/>
</dbReference>
<dbReference type="InterPro" id="IPR000651">
    <property type="entry name" value="Ras-like_Gua-exchang_fac_N"/>
</dbReference>
<accession>A0A1V2LHW4</accession>
<evidence type="ECO:0000259" key="6">
    <source>
        <dbReference type="PROSITE" id="PS50212"/>
    </source>
</evidence>
<evidence type="ECO:0000256" key="2">
    <source>
        <dbReference type="PROSITE-ProRule" id="PRU00135"/>
    </source>
</evidence>
<evidence type="ECO:0000313" key="8">
    <source>
        <dbReference type="Proteomes" id="UP000189274"/>
    </source>
</evidence>
<dbReference type="SUPFAM" id="SSF50044">
    <property type="entry name" value="SH3-domain"/>
    <property type="match status" value="1"/>
</dbReference>
<protein>
    <submittedName>
        <fullName evidence="7">Ras guanine nucleotide exchange factor K</fullName>
    </submittedName>
</protein>
<evidence type="ECO:0000259" key="5">
    <source>
        <dbReference type="PROSITE" id="PS50002"/>
    </source>
</evidence>
<dbReference type="SUPFAM" id="SSF48366">
    <property type="entry name" value="Ras GEF"/>
    <property type="match status" value="1"/>
</dbReference>
<dbReference type="GO" id="GO:0005085">
    <property type="term" value="F:guanyl-nucleotide exchange factor activity"/>
    <property type="evidence" value="ECO:0007669"/>
    <property type="project" value="UniProtKB-KW"/>
</dbReference>
<dbReference type="EMBL" id="MQVM01000026">
    <property type="protein sequence ID" value="ONH71935.1"/>
    <property type="molecule type" value="Genomic_DNA"/>
</dbReference>
<reference evidence="8" key="1">
    <citation type="journal article" date="2017" name="Genome Announc.">
        <title>Genome sequences of Cyberlindnera fabianii 65, Pichia kudriavzevii 129, and Saccharomyces cerevisiae 131 isolated from fermented masau fruits in Zimbabwe.</title>
        <authorList>
            <person name="van Rijswijck I.M.H."/>
            <person name="Derks M.F.L."/>
            <person name="Abee T."/>
            <person name="de Ridder D."/>
            <person name="Smid E.J."/>
        </authorList>
    </citation>
    <scope>NUCLEOTIDE SEQUENCE [LARGE SCALE GENOMIC DNA]</scope>
    <source>
        <strain evidence="8">129</strain>
    </source>
</reference>